<evidence type="ECO:0000256" key="10">
    <source>
        <dbReference type="ARBA" id="ARBA00030660"/>
    </source>
</evidence>
<keyword evidence="13" id="KW-1185">Reference proteome</keyword>
<reference evidence="13" key="1">
    <citation type="submission" date="2017-02" db="EMBL/GenBank/DDBJ databases">
        <authorList>
            <person name="Varghese N."/>
            <person name="Submissions S."/>
        </authorList>
    </citation>
    <scope>NUCLEOTIDE SEQUENCE [LARGE SCALE GENOMIC DNA]</scope>
    <source>
        <strain evidence="13">DSM 23546</strain>
    </source>
</reference>
<dbReference type="GO" id="GO:0008924">
    <property type="term" value="F:L-malate dehydrogenase (quinone) activity"/>
    <property type="evidence" value="ECO:0007669"/>
    <property type="project" value="UniProtKB-EC"/>
</dbReference>
<comment type="cofactor">
    <cofactor evidence="2">
        <name>FAD</name>
        <dbReference type="ChEBI" id="CHEBI:57692"/>
    </cofactor>
</comment>
<sequence>MIHGRTEDEIMAASRIDRGTEMNYGSLTEQLYDILATEYDTEVLFNTEVLDIDSDKNEDWFLKMEKAFPKMITSEVGKLKLNKKVPFYKKEVTQDLFEEELKKSRIALKLA</sequence>
<accession>A0A1T5CF44</accession>
<keyword evidence="7" id="KW-0285">Flavoprotein</keyword>
<evidence type="ECO:0000313" key="13">
    <source>
        <dbReference type="Proteomes" id="UP000190339"/>
    </source>
</evidence>
<dbReference type="Proteomes" id="UP000190339">
    <property type="component" value="Unassembled WGS sequence"/>
</dbReference>
<organism evidence="12 13">
    <name type="scientific">Maribacter arcticus</name>
    <dbReference type="NCBI Taxonomy" id="561365"/>
    <lineage>
        <taxon>Bacteria</taxon>
        <taxon>Pseudomonadati</taxon>
        <taxon>Bacteroidota</taxon>
        <taxon>Flavobacteriia</taxon>
        <taxon>Flavobacteriales</taxon>
        <taxon>Flavobacteriaceae</taxon>
        <taxon>Maribacter</taxon>
    </lineage>
</organism>
<comment type="pathway">
    <text evidence="3">Carbohydrate metabolism; tricarboxylic acid cycle; oxaloacetate from (S)-malate (quinone route): step 1/1.</text>
</comment>
<evidence type="ECO:0000256" key="1">
    <source>
        <dbReference type="ARBA" id="ARBA00001139"/>
    </source>
</evidence>
<evidence type="ECO:0000256" key="3">
    <source>
        <dbReference type="ARBA" id="ARBA00005012"/>
    </source>
</evidence>
<keyword evidence="8" id="KW-0274">FAD</keyword>
<comment type="similarity">
    <text evidence="4">Belongs to the MQO family.</text>
</comment>
<evidence type="ECO:0000256" key="6">
    <source>
        <dbReference type="ARBA" id="ARBA00022532"/>
    </source>
</evidence>
<keyword evidence="6" id="KW-0816">Tricarboxylic acid cycle</keyword>
<keyword evidence="9" id="KW-0560">Oxidoreductase</keyword>
<evidence type="ECO:0000313" key="12">
    <source>
        <dbReference type="EMBL" id="SKB57961.1"/>
    </source>
</evidence>
<evidence type="ECO:0000256" key="8">
    <source>
        <dbReference type="ARBA" id="ARBA00022827"/>
    </source>
</evidence>
<dbReference type="EMBL" id="FUYL01000006">
    <property type="protein sequence ID" value="SKB57961.1"/>
    <property type="molecule type" value="Genomic_DNA"/>
</dbReference>
<evidence type="ECO:0000256" key="5">
    <source>
        <dbReference type="ARBA" id="ARBA00013026"/>
    </source>
</evidence>
<protein>
    <recommendedName>
        <fullName evidence="5">malate dehydrogenase (quinone)</fullName>
        <ecNumber evidence="5">1.1.5.4</ecNumber>
    </recommendedName>
    <alternativeName>
        <fullName evidence="11">MQO</fullName>
    </alternativeName>
    <alternativeName>
        <fullName evidence="10">Malate dehydrogenase [quinone]</fullName>
    </alternativeName>
</protein>
<evidence type="ECO:0000256" key="11">
    <source>
        <dbReference type="ARBA" id="ARBA00031550"/>
    </source>
</evidence>
<comment type="catalytic activity">
    <reaction evidence="1">
        <text>(S)-malate + a quinone = a quinol + oxaloacetate</text>
        <dbReference type="Rhea" id="RHEA:46012"/>
        <dbReference type="ChEBI" id="CHEBI:15589"/>
        <dbReference type="ChEBI" id="CHEBI:16452"/>
        <dbReference type="ChEBI" id="CHEBI:24646"/>
        <dbReference type="ChEBI" id="CHEBI:132124"/>
        <dbReference type="EC" id="1.1.5.4"/>
    </reaction>
</comment>
<proteinExistence type="inferred from homology"/>
<evidence type="ECO:0000256" key="9">
    <source>
        <dbReference type="ARBA" id="ARBA00023002"/>
    </source>
</evidence>
<name>A0A1T5CF44_9FLAO</name>
<dbReference type="EC" id="1.1.5.4" evidence="5"/>
<dbReference type="InterPro" id="IPR006231">
    <property type="entry name" value="MQO"/>
</dbReference>
<evidence type="ECO:0000256" key="4">
    <source>
        <dbReference type="ARBA" id="ARBA00006389"/>
    </source>
</evidence>
<dbReference type="UniPathway" id="UPA00223">
    <property type="reaction ID" value="UER01008"/>
</dbReference>
<evidence type="ECO:0000256" key="7">
    <source>
        <dbReference type="ARBA" id="ARBA00022630"/>
    </source>
</evidence>
<dbReference type="STRING" id="561365.SAMN05660866_02250"/>
<dbReference type="AlphaFoldDB" id="A0A1T5CF44"/>
<evidence type="ECO:0000256" key="2">
    <source>
        <dbReference type="ARBA" id="ARBA00001974"/>
    </source>
</evidence>
<dbReference type="GO" id="GO:0006099">
    <property type="term" value="P:tricarboxylic acid cycle"/>
    <property type="evidence" value="ECO:0007669"/>
    <property type="project" value="UniProtKB-UniPathway"/>
</dbReference>
<dbReference type="Pfam" id="PF06039">
    <property type="entry name" value="Mqo"/>
    <property type="match status" value="1"/>
</dbReference>
<gene>
    <name evidence="12" type="ORF">SAMN05660866_02250</name>
</gene>